<dbReference type="RefSeq" id="WP_386250682.1">
    <property type="nucleotide sequence ID" value="NZ_JBHTRV010000025.1"/>
</dbReference>
<sequence>MGAIDRADDTLRHLARCWETIRQNDDTKRSPSPAPASIRRRTGTAPPAPAPTSNLAEEFSSRLQALEETGAIVDPRAAQIDRLKADVDELKERGRRTQPADLRVD</sequence>
<protein>
    <submittedName>
        <fullName evidence="2">Uncharacterized protein</fullName>
    </submittedName>
</protein>
<feature type="region of interest" description="Disordered" evidence="1">
    <location>
        <begin position="22"/>
        <end position="56"/>
    </location>
</feature>
<evidence type="ECO:0000313" key="2">
    <source>
        <dbReference type="EMBL" id="MFE5983562.1"/>
    </source>
</evidence>
<gene>
    <name evidence="2" type="ORF">ACFQ63_28155</name>
</gene>
<organism evidence="2 3">
    <name type="scientific">Streptomyces wedmorensis</name>
    <dbReference type="NCBI Taxonomy" id="43759"/>
    <lineage>
        <taxon>Bacteria</taxon>
        <taxon>Bacillati</taxon>
        <taxon>Actinomycetota</taxon>
        <taxon>Actinomycetes</taxon>
        <taxon>Kitasatosporales</taxon>
        <taxon>Streptomycetaceae</taxon>
        <taxon>Streptomyces</taxon>
    </lineage>
</organism>
<evidence type="ECO:0000313" key="3">
    <source>
        <dbReference type="Proteomes" id="UP001600424"/>
    </source>
</evidence>
<comment type="caution">
    <text evidence="2">The sequence shown here is derived from an EMBL/GenBank/DDBJ whole genome shotgun (WGS) entry which is preliminary data.</text>
</comment>
<reference evidence="2 3" key="1">
    <citation type="submission" date="2024-09" db="EMBL/GenBank/DDBJ databases">
        <title>The Natural Products Discovery Center: Release of the First 8490 Sequenced Strains for Exploring Actinobacteria Biosynthetic Diversity.</title>
        <authorList>
            <person name="Kalkreuter E."/>
            <person name="Kautsar S.A."/>
            <person name="Yang D."/>
            <person name="Bader C.D."/>
            <person name="Teijaro C.N."/>
            <person name="Fluegel L."/>
            <person name="Davis C.M."/>
            <person name="Simpson J.R."/>
            <person name="Lauterbach L."/>
            <person name="Steele A.D."/>
            <person name="Gui C."/>
            <person name="Meng S."/>
            <person name="Li G."/>
            <person name="Viehrig K."/>
            <person name="Ye F."/>
            <person name="Su P."/>
            <person name="Kiefer A.F."/>
            <person name="Nichols A."/>
            <person name="Cepeda A.J."/>
            <person name="Yan W."/>
            <person name="Fan B."/>
            <person name="Jiang Y."/>
            <person name="Adhikari A."/>
            <person name="Zheng C.-J."/>
            <person name="Schuster L."/>
            <person name="Cowan T.M."/>
            <person name="Smanski M.J."/>
            <person name="Chevrette M.G."/>
            <person name="De Carvalho L.P.S."/>
            <person name="Shen B."/>
        </authorList>
    </citation>
    <scope>NUCLEOTIDE SEQUENCE [LARGE SCALE GENOMIC DNA]</scope>
    <source>
        <strain evidence="2 3">NPDC056472</strain>
    </source>
</reference>
<name>A0ABW6J2G8_STRWE</name>
<proteinExistence type="predicted"/>
<dbReference type="Proteomes" id="UP001600424">
    <property type="component" value="Unassembled WGS sequence"/>
</dbReference>
<keyword evidence="3" id="KW-1185">Reference proteome</keyword>
<dbReference type="EMBL" id="JBHTRV010000025">
    <property type="protein sequence ID" value="MFE5983562.1"/>
    <property type="molecule type" value="Genomic_DNA"/>
</dbReference>
<evidence type="ECO:0000256" key="1">
    <source>
        <dbReference type="SAM" id="MobiDB-lite"/>
    </source>
</evidence>
<accession>A0ABW6J2G8</accession>